<reference evidence="3 4" key="1">
    <citation type="submission" date="2016-04" db="EMBL/GenBank/DDBJ databases">
        <title>Genome sequence of Methanobrevibacter curvatus DSM 11111.</title>
        <authorList>
            <person name="Poehlein A."/>
            <person name="Seedorf H."/>
            <person name="Daniel R."/>
        </authorList>
    </citation>
    <scope>NUCLEOTIDE SEQUENCE [LARGE SCALE GENOMIC DNA]</scope>
    <source>
        <strain evidence="3 4">DSM 11111</strain>
    </source>
</reference>
<evidence type="ECO:0000313" key="4">
    <source>
        <dbReference type="Proteomes" id="UP000077245"/>
    </source>
</evidence>
<evidence type="ECO:0000313" key="3">
    <source>
        <dbReference type="EMBL" id="KZX13837.1"/>
    </source>
</evidence>
<dbReference type="InterPro" id="IPR001509">
    <property type="entry name" value="Epimerase_deHydtase"/>
</dbReference>
<dbReference type="Pfam" id="PF01370">
    <property type="entry name" value="Epimerase"/>
    <property type="match status" value="1"/>
</dbReference>
<comment type="caution">
    <text evidence="3">The sequence shown here is derived from an EMBL/GenBank/DDBJ whole genome shotgun (WGS) entry which is preliminary data.</text>
</comment>
<dbReference type="AlphaFoldDB" id="A0A166CFF6"/>
<dbReference type="STRING" id="49547.MBCUR_06630"/>
<keyword evidence="4" id="KW-1185">Reference proteome</keyword>
<dbReference type="PANTHER" id="PTHR43000">
    <property type="entry name" value="DTDP-D-GLUCOSE 4,6-DEHYDRATASE-RELATED"/>
    <property type="match status" value="1"/>
</dbReference>
<dbReference type="GO" id="GO:0050573">
    <property type="term" value="F:dTDP-4-dehydro-6-deoxyglucose reductase activity"/>
    <property type="evidence" value="ECO:0007669"/>
    <property type="project" value="UniProtKB-EC"/>
</dbReference>
<dbReference type="SUPFAM" id="SSF51735">
    <property type="entry name" value="NAD(P)-binding Rossmann-fold domains"/>
    <property type="match status" value="1"/>
</dbReference>
<sequence>MEKNILLTGGTGFIGSQLAEKFLKKNKNLIFLKRSNSNIWRIEEFINSFDNLTTIDIDKVKMNEVFESYNIDGILHLATYYSKFHSSNEIEDMVYSNITFPTDLLENAVKNNVKYFINTGSYAEYSGDKIPINEKSKILPFNLYACTKVGFEDILKFYNREYGIKTASIKLFTPYGPKDDENKIIPYLIINSIKNEKIKIQSTSKRLDVLFVDDIINAYEKTIKNIKKFKRNENLNIASGNSHSIKEIYSIVNSILGNTDVEFLESDLSEVKGDFSKAKKLINWKPEIDLKNGLKLTSDYYKARYECKK</sequence>
<dbReference type="EMBL" id="LWMV01000136">
    <property type="protein sequence ID" value="KZX13837.1"/>
    <property type="molecule type" value="Genomic_DNA"/>
</dbReference>
<protein>
    <submittedName>
        <fullName evidence="3">dTDP-4-dehydro-6-deoxyglucose reductase</fullName>
        <ecNumber evidence="3">1.1.1.266</ecNumber>
    </submittedName>
</protein>
<gene>
    <name evidence="3" type="primary">fcf1</name>
    <name evidence="3" type="ORF">MBCUR_06630</name>
</gene>
<accession>A0A166CFF6</accession>
<feature type="domain" description="NAD-dependent epimerase/dehydratase" evidence="2">
    <location>
        <begin position="5"/>
        <end position="238"/>
    </location>
</feature>
<comment type="similarity">
    <text evidence="1">Belongs to the NAD(P)-dependent epimerase/dehydratase family.</text>
</comment>
<name>A0A166CFF6_9EURY</name>
<dbReference type="PATRIC" id="fig|49547.3.peg.706"/>
<proteinExistence type="inferred from homology"/>
<evidence type="ECO:0000256" key="1">
    <source>
        <dbReference type="ARBA" id="ARBA00007637"/>
    </source>
</evidence>
<dbReference type="EC" id="1.1.1.266" evidence="3"/>
<dbReference type="Proteomes" id="UP000077245">
    <property type="component" value="Unassembled WGS sequence"/>
</dbReference>
<dbReference type="RefSeq" id="WP_067090172.1">
    <property type="nucleotide sequence ID" value="NZ_LWMV01000136.1"/>
</dbReference>
<evidence type="ECO:0000259" key="2">
    <source>
        <dbReference type="Pfam" id="PF01370"/>
    </source>
</evidence>
<dbReference type="Gene3D" id="3.40.50.720">
    <property type="entry name" value="NAD(P)-binding Rossmann-like Domain"/>
    <property type="match status" value="1"/>
</dbReference>
<organism evidence="3 4">
    <name type="scientific">Methanobrevibacter curvatus</name>
    <dbReference type="NCBI Taxonomy" id="49547"/>
    <lineage>
        <taxon>Archaea</taxon>
        <taxon>Methanobacteriati</taxon>
        <taxon>Methanobacteriota</taxon>
        <taxon>Methanomada group</taxon>
        <taxon>Methanobacteria</taxon>
        <taxon>Methanobacteriales</taxon>
        <taxon>Methanobacteriaceae</taxon>
        <taxon>Methanobrevibacter</taxon>
    </lineage>
</organism>
<dbReference type="InterPro" id="IPR036291">
    <property type="entry name" value="NAD(P)-bd_dom_sf"/>
</dbReference>
<keyword evidence="3" id="KW-0560">Oxidoreductase</keyword>
<dbReference type="OrthoDB" id="4907at2157"/>